<feature type="compositionally biased region" description="Basic and acidic residues" evidence="1">
    <location>
        <begin position="252"/>
        <end position="268"/>
    </location>
</feature>
<feature type="compositionally biased region" description="Low complexity" evidence="1">
    <location>
        <begin position="474"/>
        <end position="494"/>
    </location>
</feature>
<name>A0A060S7I3_PYCCI</name>
<gene>
    <name evidence="2" type="ORF">BN946_scf184842.g7</name>
</gene>
<feature type="compositionally biased region" description="Polar residues" evidence="1">
    <location>
        <begin position="230"/>
        <end position="244"/>
    </location>
</feature>
<dbReference type="OMA" id="PWTIVNK"/>
<dbReference type="EMBL" id="CCBP010000010">
    <property type="protein sequence ID" value="CDO68244.1"/>
    <property type="molecule type" value="Genomic_DNA"/>
</dbReference>
<protein>
    <submittedName>
        <fullName evidence="2">Uncharacterized protein</fullName>
    </submittedName>
</protein>
<evidence type="ECO:0000313" key="3">
    <source>
        <dbReference type="Proteomes" id="UP000029665"/>
    </source>
</evidence>
<proteinExistence type="predicted"/>
<feature type="region of interest" description="Disordered" evidence="1">
    <location>
        <begin position="135"/>
        <end position="159"/>
    </location>
</feature>
<feature type="region of interest" description="Disordered" evidence="1">
    <location>
        <begin position="457"/>
        <end position="506"/>
    </location>
</feature>
<sequence>MIPQAQVALHASVASTLAGSKDPLVAASSSSIPWTIVNKYYTAEVHFETHDFEHFRVHHAIGVPAIIYVWGPGEPYKEHIPEIAQKIQHYDPEVTLAVRFSDSAINAVSATSPTEEEDGLDEFLSSHGFEFVEGDRSYRRPTQDAERHSDDEDSGEYEREPYEFIVLTPDRRAGIPGLPRVIDALSTIMWPSLVQSQSTRQRKSRARELVGWAIEEEGDEGLRALIADPSASTDAHTTDASIAENNVRKSRMQREMEELERWLEDKESGSGLQYARSRPDGRLSGPPVTEAERDQQAEAWVTSAPVTSVEGWEDILTPPAIRTPRADDDPVAALTAEHGFEDDFADFVSGTSDAHLLHPHGLGHGEDRLLEVSYDVARLTPMHTGASYRSMTSVSDFGGEEGLYVERDELQSGGYGVLGEDDNDPDLPSRAEILETSRRLFGAAVFAAAPEAGTATAATSSSSFEPATAPPTSEPSVSTSGSSAANPDLSADLSLDSEEGDDDHSFAPFDLSRVFSALQGMKAEIAGMENEDERRRAAARVALGLVYGLGVQNEGGEREISAGPAPQA</sequence>
<organism evidence="2 3">
    <name type="scientific">Pycnoporus cinnabarinus</name>
    <name type="common">Cinnabar-red polypore</name>
    <name type="synonym">Trametes cinnabarina</name>
    <dbReference type="NCBI Taxonomy" id="5643"/>
    <lineage>
        <taxon>Eukaryota</taxon>
        <taxon>Fungi</taxon>
        <taxon>Dikarya</taxon>
        <taxon>Basidiomycota</taxon>
        <taxon>Agaricomycotina</taxon>
        <taxon>Agaricomycetes</taxon>
        <taxon>Polyporales</taxon>
        <taxon>Polyporaceae</taxon>
        <taxon>Trametes</taxon>
    </lineage>
</organism>
<comment type="caution">
    <text evidence="2">The sequence shown here is derived from an EMBL/GenBank/DDBJ whole genome shotgun (WGS) entry which is preliminary data.</text>
</comment>
<feature type="region of interest" description="Disordered" evidence="1">
    <location>
        <begin position="230"/>
        <end position="290"/>
    </location>
</feature>
<reference evidence="2" key="1">
    <citation type="submission" date="2014-01" db="EMBL/GenBank/DDBJ databases">
        <title>The genome of the white-rot fungus Pycnoporus cinnabarinus: a basidiomycete model with a versatile arsenal for lignocellulosic biomass breakdown.</title>
        <authorList>
            <person name="Levasseur A."/>
            <person name="Lomascolo A."/>
            <person name="Ruiz-Duenas F.J."/>
            <person name="Uzan E."/>
            <person name="Piumi F."/>
            <person name="Kues U."/>
            <person name="Ram A.F.J."/>
            <person name="Murat C."/>
            <person name="Haon M."/>
            <person name="Benoit I."/>
            <person name="Arfi Y."/>
            <person name="Chevret D."/>
            <person name="Drula E."/>
            <person name="Kwon M.J."/>
            <person name="Gouret P."/>
            <person name="Lesage-Meessen L."/>
            <person name="Lombard V."/>
            <person name="Mariette J."/>
            <person name="Noirot C."/>
            <person name="Park J."/>
            <person name="Patyshakuliyeva A."/>
            <person name="Wieneger R.A.B."/>
            <person name="Wosten H.A.B."/>
            <person name="Martin F."/>
            <person name="Coutinho P.M."/>
            <person name="de Vries R."/>
            <person name="Martinez A.T."/>
            <person name="Klopp C."/>
            <person name="Pontarotti P."/>
            <person name="Henrissat B."/>
            <person name="Record E."/>
        </authorList>
    </citation>
    <scope>NUCLEOTIDE SEQUENCE [LARGE SCALE GENOMIC DNA]</scope>
    <source>
        <strain evidence="2">BRFM137</strain>
    </source>
</reference>
<dbReference type="AlphaFoldDB" id="A0A060S7I3"/>
<feature type="compositionally biased region" description="Low complexity" evidence="1">
    <location>
        <begin position="457"/>
        <end position="467"/>
    </location>
</feature>
<dbReference type="Proteomes" id="UP000029665">
    <property type="component" value="Unassembled WGS sequence"/>
</dbReference>
<dbReference type="STRING" id="5643.A0A060S7I3"/>
<dbReference type="OrthoDB" id="10261384at2759"/>
<dbReference type="InterPro" id="IPR019341">
    <property type="entry name" value="Alpha/Gamma-adaptin-bd_p34"/>
</dbReference>
<dbReference type="HOGENOM" id="CLU_048001_1_0_1"/>
<keyword evidence="3" id="KW-1185">Reference proteome</keyword>
<accession>A0A060S7I3</accession>
<evidence type="ECO:0000313" key="2">
    <source>
        <dbReference type="EMBL" id="CDO68244.1"/>
    </source>
</evidence>
<dbReference type="PANTHER" id="PTHR14659">
    <property type="entry name" value="ALPHA- AND GAMMA-ADAPTIN-BINDING PROTEIN P34"/>
    <property type="match status" value="1"/>
</dbReference>
<dbReference type="PANTHER" id="PTHR14659:SF1">
    <property type="entry name" value="ALPHA- AND GAMMA-ADAPTIN-BINDING PROTEIN P34"/>
    <property type="match status" value="1"/>
</dbReference>
<evidence type="ECO:0000256" key="1">
    <source>
        <dbReference type="SAM" id="MobiDB-lite"/>
    </source>
</evidence>